<keyword evidence="1" id="KW-0175">Coiled coil</keyword>
<name>E1QSJ3_VULDI</name>
<dbReference type="eggNOG" id="arCOG01426">
    <property type="taxonomic scope" value="Archaea"/>
</dbReference>
<dbReference type="Gene3D" id="1.20.5.170">
    <property type="match status" value="1"/>
</dbReference>
<protein>
    <recommendedName>
        <fullName evidence="2">DUF8196 domain-containing protein</fullName>
    </recommendedName>
</protein>
<feature type="domain" description="DUF8196" evidence="2">
    <location>
        <begin position="127"/>
        <end position="194"/>
    </location>
</feature>
<dbReference type="PANTHER" id="PTHR34314">
    <property type="entry name" value="CRENARCHAEAL PROTEIN, PUTATIVE-RELATED"/>
    <property type="match status" value="1"/>
</dbReference>
<evidence type="ECO:0000259" key="2">
    <source>
        <dbReference type="Pfam" id="PF26618"/>
    </source>
</evidence>
<dbReference type="EMBL" id="CP002100">
    <property type="protein sequence ID" value="ADN50786.1"/>
    <property type="molecule type" value="Genomic_DNA"/>
</dbReference>
<dbReference type="Pfam" id="PF26618">
    <property type="entry name" value="DUF8196"/>
    <property type="match status" value="1"/>
</dbReference>
<evidence type="ECO:0000313" key="3">
    <source>
        <dbReference type="EMBL" id="ADN50786.1"/>
    </source>
</evidence>
<keyword evidence="4" id="KW-1185">Reference proteome</keyword>
<dbReference type="STRING" id="572478.Vdis_1400"/>
<feature type="coiled-coil region" evidence="1">
    <location>
        <begin position="27"/>
        <end position="117"/>
    </location>
</feature>
<accession>E1QSJ3</accession>
<dbReference type="RefSeq" id="WP_013336511.1">
    <property type="nucleotide sequence ID" value="NC_014537.1"/>
</dbReference>
<dbReference type="PANTHER" id="PTHR34314:SF6">
    <property type="entry name" value="DUF3782 DOMAIN-CONTAINING PROTEIN"/>
    <property type="match status" value="1"/>
</dbReference>
<reference evidence="3 4" key="1">
    <citation type="journal article" date="2010" name="Stand. Genomic Sci.">
        <title>Complete genome sequence of Vulcanisaeta distributa type strain (IC-017).</title>
        <authorList>
            <person name="Mavromatis K."/>
            <person name="Sikorski J."/>
            <person name="Pabst E."/>
            <person name="Teshima H."/>
            <person name="Lapidus A."/>
            <person name="Lucas S."/>
            <person name="Nolan M."/>
            <person name="Glavina Del Rio T."/>
            <person name="Cheng J.F."/>
            <person name="Bruce D."/>
            <person name="Goodwin L."/>
            <person name="Pitluck S."/>
            <person name="Liolios K."/>
            <person name="Ivanova N."/>
            <person name="Mikhailova N."/>
            <person name="Pati A."/>
            <person name="Chen A."/>
            <person name="Palaniappan K."/>
            <person name="Land M."/>
            <person name="Hauser L."/>
            <person name="Chang Y.J."/>
            <person name="Jeffries C.D."/>
            <person name="Rohde M."/>
            <person name="Spring S."/>
            <person name="Goker M."/>
            <person name="Wirth R."/>
            <person name="Woyke T."/>
            <person name="Bristow J."/>
            <person name="Eisen J.A."/>
            <person name="Markowitz V."/>
            <person name="Hugenholtz P."/>
            <person name="Klenk H.P."/>
            <person name="Kyrpides N.C."/>
        </authorList>
    </citation>
    <scope>NUCLEOTIDE SEQUENCE [LARGE SCALE GENOMIC DNA]</scope>
    <source>
        <strain evidence="4">DSM 14429 / JCM 11212 / NBRC 100878 / IC-017</strain>
    </source>
</reference>
<dbReference type="GeneID" id="9752334"/>
<evidence type="ECO:0000256" key="1">
    <source>
        <dbReference type="SAM" id="Coils"/>
    </source>
</evidence>
<dbReference type="Proteomes" id="UP000006681">
    <property type="component" value="Chromosome"/>
</dbReference>
<organism evidence="3 4">
    <name type="scientific">Vulcanisaeta distributa (strain DSM 14429 / JCM 11212 / NBRC 100878 / IC-017)</name>
    <dbReference type="NCBI Taxonomy" id="572478"/>
    <lineage>
        <taxon>Archaea</taxon>
        <taxon>Thermoproteota</taxon>
        <taxon>Thermoprotei</taxon>
        <taxon>Thermoproteales</taxon>
        <taxon>Thermoproteaceae</taxon>
        <taxon>Vulcanisaeta</taxon>
    </lineage>
</organism>
<evidence type="ECO:0000313" key="4">
    <source>
        <dbReference type="Proteomes" id="UP000006681"/>
    </source>
</evidence>
<dbReference type="SUPFAM" id="SSF57997">
    <property type="entry name" value="Tropomyosin"/>
    <property type="match status" value="1"/>
</dbReference>
<dbReference type="OrthoDB" id="28519at2157"/>
<reference evidence="4" key="2">
    <citation type="journal article" date="2010" name="Stand. Genomic Sci.">
        <title>Complete genome sequence of Vulcanisaeta distributa type strain (IC-017T).</title>
        <authorList>
            <person name="Mavromatis K."/>
            <person name="Sikorski J."/>
            <person name="Pabst E."/>
            <person name="Teshima H."/>
            <person name="Lapidus A."/>
            <person name="Lucas S."/>
            <person name="Nolan M."/>
            <person name="Glavina Del Rio T."/>
            <person name="Cheng J."/>
            <person name="Bruce D."/>
            <person name="Goodwin L."/>
            <person name="Pitluck S."/>
            <person name="Liolios K."/>
            <person name="Ivanova N."/>
            <person name="Mikhailova N."/>
            <person name="Pati A."/>
            <person name="Chen A."/>
            <person name="Palaniappan K."/>
            <person name="Land M."/>
            <person name="Hauser L."/>
            <person name="Chang Y."/>
            <person name="Jeffries C."/>
            <person name="Rohde M."/>
            <person name="Spring S."/>
            <person name="Goker M."/>
            <person name="Wirth R."/>
            <person name="Woyke T."/>
            <person name="Bristow J."/>
            <person name="Eisen J."/>
            <person name="Markowitz V."/>
            <person name="Hugenholtz P."/>
            <person name="Klenk H."/>
            <person name="Kyrpides N."/>
        </authorList>
    </citation>
    <scope>NUCLEOTIDE SEQUENCE [LARGE SCALE GENOMIC DNA]</scope>
    <source>
        <strain evidence="4">DSM 14429 / JCM 11212 / NBRC 100878 / IC-017</strain>
    </source>
</reference>
<dbReference type="KEGG" id="vdi:Vdis_1400"/>
<dbReference type="AlphaFoldDB" id="E1QSJ3"/>
<dbReference type="HOGENOM" id="CLU_064028_0_0_2"/>
<dbReference type="InterPro" id="IPR058509">
    <property type="entry name" value="DUF8196"/>
</dbReference>
<gene>
    <name evidence="3" type="ordered locus">Vdis_1400</name>
</gene>
<dbReference type="Gene3D" id="1.20.5.110">
    <property type="match status" value="1"/>
</dbReference>
<sequence>MFLKDEFLRLLEEDREFRYAIMGLLGIVNLRNAVSDLVSAMRALTEEVKGVRADVNELKSGFSSLGNRVSKIETRIGSIETRISSIEARLDGVEVRLDKVEGRLDRIEESLDRIDRTMERMIMSLEEEANYVAQYYLGQRGIVVKTGPTYLDARYEFDIYGTNGRVTVVGEAKVRAGPDTVREVNDRVNEAIKQLS</sequence>
<proteinExistence type="predicted"/>
<dbReference type="eggNOG" id="arCOG01423">
    <property type="taxonomic scope" value="Archaea"/>
</dbReference>